<sequence length="239" mass="24401">MSDGLLPALGYALLAGLAILAGAGLARYERLLPGWLDTELRHAVNALVGGVLLAAVALVLVPHGTDVLSPLWVVVGLTGGGLLFLVIDRALAATGAQLSVLMAMLLDFVPEAMALGALLATGAPEALLLAILIGVQNLPEGFTSFRELTTGKHRTSQRAGLALMAGCALLGPLAALGGLLWLADRPQTLGAITLVASGGILYLTFQDIAPAARLRRAWAPPLGAVLGFQIGVIGQMLVG</sequence>
<keyword evidence="1" id="KW-1133">Transmembrane helix</keyword>
<organism evidence="2 3">
    <name type="scientific">Roseospira navarrensis</name>
    <dbReference type="NCBI Taxonomy" id="140058"/>
    <lineage>
        <taxon>Bacteria</taxon>
        <taxon>Pseudomonadati</taxon>
        <taxon>Pseudomonadota</taxon>
        <taxon>Alphaproteobacteria</taxon>
        <taxon>Rhodospirillales</taxon>
        <taxon>Rhodospirillaceae</taxon>
        <taxon>Roseospira</taxon>
    </lineage>
</organism>
<accession>A0A7X1ZDW3</accession>
<proteinExistence type="predicted"/>
<comment type="caution">
    <text evidence="2">The sequence shown here is derived from an EMBL/GenBank/DDBJ whole genome shotgun (WGS) entry which is preliminary data.</text>
</comment>
<dbReference type="EMBL" id="WIVE01000025">
    <property type="protein sequence ID" value="MQX36749.1"/>
    <property type="molecule type" value="Genomic_DNA"/>
</dbReference>
<feature type="transmembrane region" description="Helical" evidence="1">
    <location>
        <begin position="159"/>
        <end position="182"/>
    </location>
</feature>
<evidence type="ECO:0000256" key="1">
    <source>
        <dbReference type="SAM" id="Phobius"/>
    </source>
</evidence>
<feature type="transmembrane region" description="Helical" evidence="1">
    <location>
        <begin position="188"/>
        <end position="205"/>
    </location>
</feature>
<feature type="transmembrane region" description="Helical" evidence="1">
    <location>
        <begin position="217"/>
        <end position="238"/>
    </location>
</feature>
<feature type="transmembrane region" description="Helical" evidence="1">
    <location>
        <begin position="40"/>
        <end position="61"/>
    </location>
</feature>
<keyword evidence="1" id="KW-0812">Transmembrane</keyword>
<feature type="transmembrane region" description="Helical" evidence="1">
    <location>
        <begin position="67"/>
        <end position="86"/>
    </location>
</feature>
<feature type="transmembrane region" description="Helical" evidence="1">
    <location>
        <begin position="115"/>
        <end position="138"/>
    </location>
</feature>
<dbReference type="RefSeq" id="WP_153343525.1">
    <property type="nucleotide sequence ID" value="NZ_WIVE01000025.1"/>
</dbReference>
<keyword evidence="1" id="KW-0472">Membrane</keyword>
<dbReference type="AlphaFoldDB" id="A0A7X1ZDW3"/>
<gene>
    <name evidence="2" type="ORF">GHC57_09495</name>
</gene>
<keyword evidence="3" id="KW-1185">Reference proteome</keyword>
<dbReference type="Proteomes" id="UP000434582">
    <property type="component" value="Unassembled WGS sequence"/>
</dbReference>
<protein>
    <submittedName>
        <fullName evidence="2">Divalent cation transporter</fullName>
    </submittedName>
</protein>
<name>A0A7X1ZDW3_9PROT</name>
<evidence type="ECO:0000313" key="3">
    <source>
        <dbReference type="Proteomes" id="UP000434582"/>
    </source>
</evidence>
<reference evidence="2 3" key="1">
    <citation type="submission" date="2019-10" db="EMBL/GenBank/DDBJ databases">
        <title>Draft whole-genome sequence of the purple nonsulfur photosynthetic bacterium Roseospira navarrensis DSM 15114.</title>
        <authorList>
            <person name="Kyndt J.A."/>
            <person name="Meyer T.E."/>
        </authorList>
    </citation>
    <scope>NUCLEOTIDE SEQUENCE [LARGE SCALE GENOMIC DNA]</scope>
    <source>
        <strain evidence="2 3">DSM 15114</strain>
    </source>
</reference>
<feature type="transmembrane region" description="Helical" evidence="1">
    <location>
        <begin position="6"/>
        <end position="28"/>
    </location>
</feature>
<evidence type="ECO:0000313" key="2">
    <source>
        <dbReference type="EMBL" id="MQX36749.1"/>
    </source>
</evidence>